<dbReference type="SUPFAM" id="SSF46894">
    <property type="entry name" value="C-terminal effector domain of the bipartite response regulators"/>
    <property type="match status" value="1"/>
</dbReference>
<dbReference type="GO" id="GO:0006355">
    <property type="term" value="P:regulation of DNA-templated transcription"/>
    <property type="evidence" value="ECO:0007669"/>
    <property type="project" value="InterPro"/>
</dbReference>
<evidence type="ECO:0000313" key="2">
    <source>
        <dbReference type="EMBL" id="NGY63300.1"/>
    </source>
</evidence>
<dbReference type="InterPro" id="IPR035965">
    <property type="entry name" value="PAS-like_dom_sf"/>
</dbReference>
<dbReference type="Gene3D" id="3.30.450.20">
    <property type="entry name" value="PAS domain"/>
    <property type="match status" value="1"/>
</dbReference>
<organism evidence="2 3">
    <name type="scientific">Lentzea alba</name>
    <dbReference type="NCBI Taxonomy" id="2714351"/>
    <lineage>
        <taxon>Bacteria</taxon>
        <taxon>Bacillati</taxon>
        <taxon>Actinomycetota</taxon>
        <taxon>Actinomycetes</taxon>
        <taxon>Pseudonocardiales</taxon>
        <taxon>Pseudonocardiaceae</taxon>
        <taxon>Lentzea</taxon>
    </lineage>
</organism>
<protein>
    <submittedName>
        <fullName evidence="2">PAS domain-containing protein</fullName>
    </submittedName>
</protein>
<name>A0A7C9W4K3_9PSEU</name>
<dbReference type="RefSeq" id="WP_166051540.1">
    <property type="nucleotide sequence ID" value="NZ_JAAMPJ010000009.1"/>
</dbReference>
<dbReference type="Gene3D" id="1.10.10.10">
    <property type="entry name" value="Winged helix-like DNA-binding domain superfamily/Winged helix DNA-binding domain"/>
    <property type="match status" value="1"/>
</dbReference>
<dbReference type="InterPro" id="IPR016032">
    <property type="entry name" value="Sig_transdc_resp-reg_C-effctor"/>
</dbReference>
<dbReference type="Pfam" id="PF08448">
    <property type="entry name" value="PAS_4"/>
    <property type="match status" value="1"/>
</dbReference>
<sequence>MKVAAGLSEASAAVADALLTQDTTSHPDAWVDLFRWLSVESGAGVARLDGAMRIVQANAEFLRQFRKTPGDLYGCPFLDLLHPGAQVRARRKFARLSDSRRPQMLDRMAAAGAAPGEPAFRCQVAAVPVRDALERLVCVVVLVKPEPAVAGNTAPSALFGEADTQILEGIAAGESGAQLARKLHLSQQGVEYRVSAMIRRLGVHNRASLVSKAYSLGVLELGQWPPRARRAAAS</sequence>
<dbReference type="AlphaFoldDB" id="A0A7C9W4K3"/>
<dbReference type="InterPro" id="IPR036388">
    <property type="entry name" value="WH-like_DNA-bd_sf"/>
</dbReference>
<gene>
    <name evidence="2" type="ORF">G7043_30700</name>
</gene>
<feature type="domain" description="HTH luxR-type" evidence="1">
    <location>
        <begin position="156"/>
        <end position="213"/>
    </location>
</feature>
<evidence type="ECO:0000313" key="3">
    <source>
        <dbReference type="Proteomes" id="UP000481360"/>
    </source>
</evidence>
<dbReference type="SUPFAM" id="SSF55785">
    <property type="entry name" value="PYP-like sensor domain (PAS domain)"/>
    <property type="match status" value="1"/>
</dbReference>
<proteinExistence type="predicted"/>
<dbReference type="Pfam" id="PF00196">
    <property type="entry name" value="GerE"/>
    <property type="match status" value="1"/>
</dbReference>
<comment type="caution">
    <text evidence="2">The sequence shown here is derived from an EMBL/GenBank/DDBJ whole genome shotgun (WGS) entry which is preliminary data.</text>
</comment>
<dbReference type="EMBL" id="JAAMPJ010000009">
    <property type="protein sequence ID" value="NGY63300.1"/>
    <property type="molecule type" value="Genomic_DNA"/>
</dbReference>
<dbReference type="InterPro" id="IPR000014">
    <property type="entry name" value="PAS"/>
</dbReference>
<keyword evidence="3" id="KW-1185">Reference proteome</keyword>
<dbReference type="CDD" id="cd00130">
    <property type="entry name" value="PAS"/>
    <property type="match status" value="1"/>
</dbReference>
<dbReference type="Proteomes" id="UP000481360">
    <property type="component" value="Unassembled WGS sequence"/>
</dbReference>
<reference evidence="2 3" key="1">
    <citation type="submission" date="2020-03" db="EMBL/GenBank/DDBJ databases">
        <title>Isolation and identification of active actinomycetes.</title>
        <authorList>
            <person name="Sun X."/>
        </authorList>
    </citation>
    <scope>NUCLEOTIDE SEQUENCE [LARGE SCALE GENOMIC DNA]</scope>
    <source>
        <strain evidence="2 3">NEAU-D13</strain>
    </source>
</reference>
<evidence type="ECO:0000259" key="1">
    <source>
        <dbReference type="SMART" id="SM00421"/>
    </source>
</evidence>
<dbReference type="InterPro" id="IPR000792">
    <property type="entry name" value="Tscrpt_reg_LuxR_C"/>
</dbReference>
<dbReference type="InterPro" id="IPR013656">
    <property type="entry name" value="PAS_4"/>
</dbReference>
<dbReference type="SMART" id="SM00421">
    <property type="entry name" value="HTH_LUXR"/>
    <property type="match status" value="1"/>
</dbReference>
<dbReference type="GO" id="GO:0003677">
    <property type="term" value="F:DNA binding"/>
    <property type="evidence" value="ECO:0007669"/>
    <property type="project" value="InterPro"/>
</dbReference>
<accession>A0A7C9W4K3</accession>